<protein>
    <submittedName>
        <fullName evidence="1">Uncharacterized protein</fullName>
    </submittedName>
</protein>
<comment type="caution">
    <text evidence="1">The sequence shown here is derived from an EMBL/GenBank/DDBJ whole genome shotgun (WGS) entry which is preliminary data.</text>
</comment>
<name>A0ABN1EDB5_SACER</name>
<accession>A0ABN1EDB5</accession>
<dbReference type="InterPro" id="IPR015797">
    <property type="entry name" value="NUDIX_hydrolase-like_dom_sf"/>
</dbReference>
<evidence type="ECO:0000313" key="1">
    <source>
        <dbReference type="EMBL" id="GAA0564238.1"/>
    </source>
</evidence>
<organism evidence="1 2">
    <name type="scientific">Saccharopolyspora erythraea</name>
    <name type="common">Streptomyces erythraeus</name>
    <dbReference type="NCBI Taxonomy" id="1836"/>
    <lineage>
        <taxon>Bacteria</taxon>
        <taxon>Bacillati</taxon>
        <taxon>Actinomycetota</taxon>
        <taxon>Actinomycetes</taxon>
        <taxon>Pseudonocardiales</taxon>
        <taxon>Pseudonocardiaceae</taxon>
        <taxon>Saccharopolyspora</taxon>
    </lineage>
</organism>
<sequence>MSWSALDQQILPDDTRWGQGFAGRAYTDSELAEFAQHVAETQQPGYGPRLHASAAGFERTEHGYSLPPGYDATGSPHRAGVNPARLDPDIPTAADGWQLPAAVQQHFRERAFALDQHGRPVHPHADQLLERIGMNTGIGWGWRLGENVVVDAVVLIGDGVLLWHTGDAGRWAVPGGYTIPADHGLTNADWNAGRRPVSVEGIQATARRKVAAETGIDLPQDCPGEIVRGIRPISSPHILRTNNSFQNNGRV</sequence>
<dbReference type="EMBL" id="BAAAGS010000109">
    <property type="protein sequence ID" value="GAA0564238.1"/>
    <property type="molecule type" value="Genomic_DNA"/>
</dbReference>
<dbReference type="RefSeq" id="WP_009951201.1">
    <property type="nucleotide sequence ID" value="NZ_BAAAGS010000109.1"/>
</dbReference>
<proteinExistence type="predicted"/>
<dbReference type="Gene3D" id="3.90.79.10">
    <property type="entry name" value="Nucleoside Triphosphate Pyrophosphohydrolase"/>
    <property type="match status" value="1"/>
</dbReference>
<keyword evidence="2" id="KW-1185">Reference proteome</keyword>
<dbReference type="Proteomes" id="UP001500729">
    <property type="component" value="Unassembled WGS sequence"/>
</dbReference>
<dbReference type="SUPFAM" id="SSF55811">
    <property type="entry name" value="Nudix"/>
    <property type="match status" value="1"/>
</dbReference>
<reference evidence="1 2" key="1">
    <citation type="journal article" date="2019" name="Int. J. Syst. Evol. Microbiol.">
        <title>The Global Catalogue of Microorganisms (GCM) 10K type strain sequencing project: providing services to taxonomists for standard genome sequencing and annotation.</title>
        <authorList>
            <consortium name="The Broad Institute Genomics Platform"/>
            <consortium name="The Broad Institute Genome Sequencing Center for Infectious Disease"/>
            <person name="Wu L."/>
            <person name="Ma J."/>
        </authorList>
    </citation>
    <scope>NUCLEOTIDE SEQUENCE [LARGE SCALE GENOMIC DNA]</scope>
    <source>
        <strain evidence="1 2">JCM 10303</strain>
    </source>
</reference>
<evidence type="ECO:0000313" key="2">
    <source>
        <dbReference type="Proteomes" id="UP001500729"/>
    </source>
</evidence>
<gene>
    <name evidence="1" type="ORF">GCM10009533_70410</name>
</gene>